<protein>
    <submittedName>
        <fullName evidence="2">Uncharacterized protein</fullName>
    </submittedName>
</protein>
<evidence type="ECO:0000313" key="4">
    <source>
        <dbReference type="EMBL" id="BBH90283.1"/>
    </source>
</evidence>
<dbReference type="EMBL" id="AP019376">
    <property type="protein sequence ID" value="BBH90283.1"/>
    <property type="molecule type" value="Genomic_DNA"/>
</dbReference>
<feature type="region of interest" description="Disordered" evidence="1">
    <location>
        <begin position="1"/>
        <end position="28"/>
    </location>
</feature>
<feature type="region of interest" description="Disordered" evidence="1">
    <location>
        <begin position="100"/>
        <end position="123"/>
    </location>
</feature>
<evidence type="ECO:0000256" key="1">
    <source>
        <dbReference type="SAM" id="MobiDB-lite"/>
    </source>
</evidence>
<reference evidence="2" key="1">
    <citation type="submission" date="2018-12" db="EMBL/GenBank/DDBJ databases">
        <title>Novel natural products biosynthetic potential of the class Ktedonobacteria.</title>
        <authorList>
            <person name="Zheng Y."/>
            <person name="Saitou A."/>
            <person name="Wang C.M."/>
            <person name="Toyoda A."/>
            <person name="Minakuchi Y."/>
            <person name="Sekiguchi Y."/>
            <person name="Ueda K."/>
            <person name="Takano H."/>
            <person name="Sakai Y."/>
            <person name="Yokota A."/>
            <person name="Yabe S."/>
        </authorList>
    </citation>
    <scope>NUCLEOTIDE SEQUENCE</scope>
    <source>
        <strain evidence="2">COM3</strain>
    </source>
</reference>
<evidence type="ECO:0000313" key="3">
    <source>
        <dbReference type="EMBL" id="BBH90218.1"/>
    </source>
</evidence>
<dbReference type="AlphaFoldDB" id="A0A455SNZ7"/>
<organism evidence="2">
    <name type="scientific">Thermosporothrix sp. COM3</name>
    <dbReference type="NCBI Taxonomy" id="2490863"/>
    <lineage>
        <taxon>Bacteria</taxon>
        <taxon>Bacillati</taxon>
        <taxon>Chloroflexota</taxon>
        <taxon>Ktedonobacteria</taxon>
        <taxon>Ktedonobacterales</taxon>
        <taxon>Thermosporotrichaceae</taxon>
        <taxon>Thermosporothrix</taxon>
    </lineage>
</organism>
<accession>A0A455SNZ7</accession>
<name>A0A455SNZ7_9CHLR</name>
<feature type="compositionally biased region" description="Polar residues" evidence="1">
    <location>
        <begin position="1"/>
        <end position="19"/>
    </location>
</feature>
<evidence type="ECO:0000313" key="2">
    <source>
        <dbReference type="EMBL" id="BBH90153.1"/>
    </source>
</evidence>
<gene>
    <name evidence="2" type="ORF">KTC_49040</name>
    <name evidence="3" type="ORF">KTC_49690</name>
    <name evidence="4" type="ORF">KTC_50340</name>
</gene>
<dbReference type="EMBL" id="AP019376">
    <property type="protein sequence ID" value="BBH90218.1"/>
    <property type="molecule type" value="Genomic_DNA"/>
</dbReference>
<proteinExistence type="predicted"/>
<sequence length="123" mass="13782">MPKQSSGALKPKNNSVKNSDSPKKQPKKYTLLDLADLWFTLPDTDKRTNVESCSDAEFYQFISQYVRVEGDAPERWSLEDRRDVLNFALENSVQLNFLEASDGSTSHVGKKEDTNNEGPPAGT</sequence>
<dbReference type="EMBL" id="AP019376">
    <property type="protein sequence ID" value="BBH90153.1"/>
    <property type="molecule type" value="Genomic_DNA"/>
</dbReference>